<dbReference type="SUPFAM" id="SSF81301">
    <property type="entry name" value="Nucleotidyltransferase"/>
    <property type="match status" value="1"/>
</dbReference>
<dbReference type="InterPro" id="IPR043519">
    <property type="entry name" value="NT_sf"/>
</dbReference>
<proteinExistence type="inferred from homology"/>
<comment type="similarity">
    <text evidence="4">Belongs to the poly(A) polymerase family.</text>
</comment>
<dbReference type="EC" id="2.7.7.19" evidence="5"/>
<keyword evidence="7" id="KW-0808">Transferase</keyword>
<dbReference type="GO" id="GO:0005524">
    <property type="term" value="F:ATP binding"/>
    <property type="evidence" value="ECO:0007669"/>
    <property type="project" value="UniProtKB-KW"/>
</dbReference>
<evidence type="ECO:0000256" key="11">
    <source>
        <dbReference type="ARBA" id="ARBA00022842"/>
    </source>
</evidence>
<dbReference type="Gene3D" id="1.10.1410.10">
    <property type="match status" value="1"/>
</dbReference>
<keyword evidence="11" id="KW-0460">Magnesium</keyword>
<keyword evidence="8" id="KW-0479">Metal-binding</keyword>
<dbReference type="GO" id="GO:0006397">
    <property type="term" value="P:mRNA processing"/>
    <property type="evidence" value="ECO:0007669"/>
    <property type="project" value="UniProtKB-KW"/>
</dbReference>
<name>A0A803L1J3_CHEQI</name>
<dbReference type="PANTHER" id="PTHR10682:SF33">
    <property type="entry name" value="NUCLEAR POLY(A) POLYMERASE 3"/>
    <property type="match status" value="1"/>
</dbReference>
<dbReference type="GO" id="GO:1990817">
    <property type="term" value="F:poly(A) RNA polymerase activity"/>
    <property type="evidence" value="ECO:0007669"/>
    <property type="project" value="UniProtKB-EC"/>
</dbReference>
<organism evidence="15 16">
    <name type="scientific">Chenopodium quinoa</name>
    <name type="common">Quinoa</name>
    <dbReference type="NCBI Taxonomy" id="63459"/>
    <lineage>
        <taxon>Eukaryota</taxon>
        <taxon>Viridiplantae</taxon>
        <taxon>Streptophyta</taxon>
        <taxon>Embryophyta</taxon>
        <taxon>Tracheophyta</taxon>
        <taxon>Spermatophyta</taxon>
        <taxon>Magnoliopsida</taxon>
        <taxon>eudicotyledons</taxon>
        <taxon>Gunneridae</taxon>
        <taxon>Pentapetalae</taxon>
        <taxon>Caryophyllales</taxon>
        <taxon>Chenopodiaceae</taxon>
        <taxon>Chenopodioideae</taxon>
        <taxon>Atripliceae</taxon>
        <taxon>Chenopodium</taxon>
    </lineage>
</organism>
<keyword evidence="12" id="KW-0539">Nucleus</keyword>
<dbReference type="InterPro" id="IPR007012">
    <property type="entry name" value="PolA_pol_cen_dom"/>
</dbReference>
<dbReference type="InterPro" id="IPR048840">
    <property type="entry name" value="PolA_pol_NTPase"/>
</dbReference>
<dbReference type="Pfam" id="PF04928">
    <property type="entry name" value="PAP_central"/>
    <property type="match status" value="1"/>
</dbReference>
<evidence type="ECO:0000256" key="12">
    <source>
        <dbReference type="ARBA" id="ARBA00023242"/>
    </source>
</evidence>
<dbReference type="GO" id="GO:0046872">
    <property type="term" value="F:metal ion binding"/>
    <property type="evidence" value="ECO:0007669"/>
    <property type="project" value="UniProtKB-KW"/>
</dbReference>
<keyword evidence="9" id="KW-0547">Nucleotide-binding</keyword>
<dbReference type="EnsemblPlants" id="AUR62005731-RA">
    <property type="protein sequence ID" value="AUR62005731-RA:cds"/>
    <property type="gene ID" value="AUR62005731"/>
</dbReference>
<evidence type="ECO:0000256" key="10">
    <source>
        <dbReference type="ARBA" id="ARBA00022840"/>
    </source>
</evidence>
<dbReference type="CDD" id="cd05402">
    <property type="entry name" value="NT_PAP_TUTase"/>
    <property type="match status" value="1"/>
</dbReference>
<evidence type="ECO:0000259" key="13">
    <source>
        <dbReference type="Pfam" id="PF04928"/>
    </source>
</evidence>
<dbReference type="AlphaFoldDB" id="A0A803L1J3"/>
<comment type="cofactor">
    <cofactor evidence="2">
        <name>Mg(2+)</name>
        <dbReference type="ChEBI" id="CHEBI:18420"/>
    </cofactor>
</comment>
<evidence type="ECO:0000256" key="9">
    <source>
        <dbReference type="ARBA" id="ARBA00022741"/>
    </source>
</evidence>
<dbReference type="Proteomes" id="UP000596660">
    <property type="component" value="Unplaced"/>
</dbReference>
<dbReference type="Gene3D" id="3.30.460.10">
    <property type="entry name" value="Beta Polymerase, domain 2"/>
    <property type="match status" value="1"/>
</dbReference>
<protein>
    <recommendedName>
        <fullName evidence="5">polynucleotide adenylyltransferase</fullName>
        <ecNumber evidence="5">2.7.7.19</ecNumber>
    </recommendedName>
</protein>
<evidence type="ECO:0000256" key="8">
    <source>
        <dbReference type="ARBA" id="ARBA00022723"/>
    </source>
</evidence>
<evidence type="ECO:0000256" key="3">
    <source>
        <dbReference type="ARBA" id="ARBA00004123"/>
    </source>
</evidence>
<evidence type="ECO:0000313" key="15">
    <source>
        <dbReference type="EnsemblPlants" id="AUR62005731-RA:cds"/>
    </source>
</evidence>
<evidence type="ECO:0000256" key="2">
    <source>
        <dbReference type="ARBA" id="ARBA00001946"/>
    </source>
</evidence>
<dbReference type="OMA" id="QCVKSAN"/>
<evidence type="ECO:0000256" key="4">
    <source>
        <dbReference type="ARBA" id="ARBA00010912"/>
    </source>
</evidence>
<reference evidence="15" key="2">
    <citation type="submission" date="2021-03" db="UniProtKB">
        <authorList>
            <consortium name="EnsemblPlants"/>
        </authorList>
    </citation>
    <scope>IDENTIFICATION</scope>
</reference>
<keyword evidence="6" id="KW-0507">mRNA processing</keyword>
<dbReference type="FunFam" id="3.30.460.10:FF:000002">
    <property type="entry name" value="Poly(A) polymerase alpha, putative"/>
    <property type="match status" value="1"/>
</dbReference>
<dbReference type="Pfam" id="PF20750">
    <property type="entry name" value="PAP_NTPase"/>
    <property type="match status" value="1"/>
</dbReference>
<evidence type="ECO:0000256" key="5">
    <source>
        <dbReference type="ARBA" id="ARBA00012388"/>
    </source>
</evidence>
<evidence type="ECO:0000313" key="16">
    <source>
        <dbReference type="Proteomes" id="UP000596660"/>
    </source>
</evidence>
<sequence length="432" mass="48921">MDVHRSLSLLQFVKDGGLVPSSEETLKRESIIHSLKKIVQHWITKVAWQRKLPENLIRDASATILTYGSFGLGVHNSESDIDVLCVGPGFATMEEDFCIVLYNILKGKPEVSEINCVKDAKVPLMRFKFKGVAVDMPYAKLQVTSVPENVDLLNPMFLVNIDETSWKSLSGVRVNQCILQLVPNLENFQSLLRCIKSWAKQRGIYGNLFGYLGGIHLAILSAFVCQTSPDACLSALIMNFFNTFASWPWPTPVALQDGMMPVTPDVTEKRNWIPIRLPCSPYRCCQSNVTRSTFNRIRAEFLRGHRITQLEEIRVSCDPNPTEYADIGNVDSEPSVVFYWGLTRCMGINVTSLEKDFRDSITNNYRGMPGKMELSTVPASELPDISQFPTRKKKGMKACWKIPEYDQQRIPVYSRHLPNYFIGYVASEEKIC</sequence>
<evidence type="ECO:0000259" key="14">
    <source>
        <dbReference type="Pfam" id="PF20750"/>
    </source>
</evidence>
<dbReference type="PANTHER" id="PTHR10682">
    <property type="entry name" value="POLY A POLYMERASE"/>
    <property type="match status" value="1"/>
</dbReference>
<accession>A0A803L1J3</accession>
<evidence type="ECO:0000256" key="6">
    <source>
        <dbReference type="ARBA" id="ARBA00022664"/>
    </source>
</evidence>
<dbReference type="Gramene" id="AUR62005731-RA">
    <property type="protein sequence ID" value="AUR62005731-RA:cds"/>
    <property type="gene ID" value="AUR62005731"/>
</dbReference>
<feature type="domain" description="Poly(A) polymerase central" evidence="13">
    <location>
        <begin position="187"/>
        <end position="309"/>
    </location>
</feature>
<keyword evidence="16" id="KW-1185">Reference proteome</keyword>
<evidence type="ECO:0000256" key="7">
    <source>
        <dbReference type="ARBA" id="ARBA00022679"/>
    </source>
</evidence>
<evidence type="ECO:0000256" key="1">
    <source>
        <dbReference type="ARBA" id="ARBA00001936"/>
    </source>
</evidence>
<dbReference type="SUPFAM" id="SSF81631">
    <property type="entry name" value="PAP/OAS1 substrate-binding domain"/>
    <property type="match status" value="1"/>
</dbReference>
<keyword evidence="10" id="KW-0067">ATP-binding</keyword>
<comment type="cofactor">
    <cofactor evidence="1">
        <name>Mn(2+)</name>
        <dbReference type="ChEBI" id="CHEBI:29035"/>
    </cofactor>
</comment>
<comment type="subcellular location">
    <subcellularLocation>
        <location evidence="3">Nucleus</location>
    </subcellularLocation>
</comment>
<dbReference type="GO" id="GO:0005634">
    <property type="term" value="C:nucleus"/>
    <property type="evidence" value="ECO:0007669"/>
    <property type="project" value="UniProtKB-SubCell"/>
</dbReference>
<reference evidence="15" key="1">
    <citation type="journal article" date="2017" name="Nature">
        <title>The genome of Chenopodium quinoa.</title>
        <authorList>
            <person name="Jarvis D.E."/>
            <person name="Ho Y.S."/>
            <person name="Lightfoot D.J."/>
            <person name="Schmoeckel S.M."/>
            <person name="Li B."/>
            <person name="Borm T.J.A."/>
            <person name="Ohyanagi H."/>
            <person name="Mineta K."/>
            <person name="Michell C.T."/>
            <person name="Saber N."/>
            <person name="Kharbatia N.M."/>
            <person name="Rupper R.R."/>
            <person name="Sharp A.R."/>
            <person name="Dally N."/>
            <person name="Boughton B.A."/>
            <person name="Woo Y.H."/>
            <person name="Gao G."/>
            <person name="Schijlen E.G.W.M."/>
            <person name="Guo X."/>
            <person name="Momin A.A."/>
            <person name="Negrao S."/>
            <person name="Al-Babili S."/>
            <person name="Gehring C."/>
            <person name="Roessner U."/>
            <person name="Jung C."/>
            <person name="Murphy K."/>
            <person name="Arold S.T."/>
            <person name="Gojobori T."/>
            <person name="van der Linden C.G."/>
            <person name="van Loo E.N."/>
            <person name="Jellen E.N."/>
            <person name="Maughan P.J."/>
            <person name="Tester M."/>
        </authorList>
    </citation>
    <scope>NUCLEOTIDE SEQUENCE [LARGE SCALE GENOMIC DNA]</scope>
    <source>
        <strain evidence="15">cv. PI 614886</strain>
    </source>
</reference>
<feature type="domain" description="Poly(A) polymerase nucleotidyltransferase" evidence="14">
    <location>
        <begin position="2"/>
        <end position="182"/>
    </location>
</feature>